<name>A0AB39N687_9ACTN</name>
<feature type="transmembrane region" description="Helical" evidence="2">
    <location>
        <begin position="127"/>
        <end position="145"/>
    </location>
</feature>
<protein>
    <submittedName>
        <fullName evidence="3">Uncharacterized protein</fullName>
    </submittedName>
</protein>
<reference evidence="3" key="1">
    <citation type="submission" date="2024-07" db="EMBL/GenBank/DDBJ databases">
        <authorList>
            <person name="Yu S.T."/>
        </authorList>
    </citation>
    <scope>NUCLEOTIDE SEQUENCE</scope>
    <source>
        <strain evidence="3">R11</strain>
    </source>
</reference>
<keyword evidence="2" id="KW-0472">Membrane</keyword>
<evidence type="ECO:0000256" key="2">
    <source>
        <dbReference type="SAM" id="Phobius"/>
    </source>
</evidence>
<keyword evidence="2" id="KW-1133">Transmembrane helix</keyword>
<accession>A0AB39N687</accession>
<sequence length="192" mass="20612">MSEPGSWVRGIVLPLTQGAVIHGQGMAGISLFFTGGSDRLDWYSHVSMLLAAGLLVLFVLFVLFVRRLGPATVLPWCAFFLATRSRDGYYLLMTPLWLAAAVTAPASEFAGAWQPRLRALSRRPARIAAPVLLLTPALASTAWAATGTPLRHMRVTSVRWATPTAVSGLDVEVTKSDADASRPTSRSPPARA</sequence>
<dbReference type="RefSeq" id="WP_369273938.1">
    <property type="nucleotide sequence ID" value="NZ_CP163432.1"/>
</dbReference>
<dbReference type="AlphaFoldDB" id="A0AB39N687"/>
<organism evidence="3">
    <name type="scientific">Streptomyces sp. R11</name>
    <dbReference type="NCBI Taxonomy" id="3238625"/>
    <lineage>
        <taxon>Bacteria</taxon>
        <taxon>Bacillati</taxon>
        <taxon>Actinomycetota</taxon>
        <taxon>Actinomycetes</taxon>
        <taxon>Kitasatosporales</taxon>
        <taxon>Streptomycetaceae</taxon>
        <taxon>Streptomyces</taxon>
    </lineage>
</organism>
<feature type="transmembrane region" description="Helical" evidence="2">
    <location>
        <begin position="42"/>
        <end position="65"/>
    </location>
</feature>
<feature type="region of interest" description="Disordered" evidence="1">
    <location>
        <begin position="171"/>
        <end position="192"/>
    </location>
</feature>
<gene>
    <name evidence="3" type="ORF">AB5J55_32040</name>
</gene>
<feature type="transmembrane region" description="Helical" evidence="2">
    <location>
        <begin position="89"/>
        <end position="107"/>
    </location>
</feature>
<dbReference type="EMBL" id="CP163432">
    <property type="protein sequence ID" value="XDQ13948.1"/>
    <property type="molecule type" value="Genomic_DNA"/>
</dbReference>
<proteinExistence type="predicted"/>
<evidence type="ECO:0000256" key="1">
    <source>
        <dbReference type="SAM" id="MobiDB-lite"/>
    </source>
</evidence>
<evidence type="ECO:0000313" key="3">
    <source>
        <dbReference type="EMBL" id="XDQ13948.1"/>
    </source>
</evidence>
<feature type="compositionally biased region" description="Polar residues" evidence="1">
    <location>
        <begin position="182"/>
        <end position="192"/>
    </location>
</feature>
<keyword evidence="2" id="KW-0812">Transmembrane</keyword>